<feature type="domain" description="FAD-binding FR-type" evidence="14">
    <location>
        <begin position="175"/>
        <end position="281"/>
    </location>
</feature>
<evidence type="ECO:0000256" key="2">
    <source>
        <dbReference type="ARBA" id="ARBA00004141"/>
    </source>
</evidence>
<feature type="transmembrane region" description="Helical" evidence="13">
    <location>
        <begin position="159"/>
        <end position="177"/>
    </location>
</feature>
<keyword evidence="11" id="KW-0411">Iron-sulfur</keyword>
<keyword evidence="6" id="KW-0479">Metal-binding</keyword>
<dbReference type="Proteomes" id="UP000305041">
    <property type="component" value="Unassembled WGS sequence"/>
</dbReference>
<evidence type="ECO:0000256" key="5">
    <source>
        <dbReference type="ARBA" id="ARBA00022714"/>
    </source>
</evidence>
<comment type="caution">
    <text evidence="15">The sequence shown here is derived from an EMBL/GenBank/DDBJ whole genome shotgun (WGS) entry which is preliminary data.</text>
</comment>
<evidence type="ECO:0000256" key="6">
    <source>
        <dbReference type="ARBA" id="ARBA00022723"/>
    </source>
</evidence>
<dbReference type="InterPro" id="IPR050415">
    <property type="entry name" value="MRET"/>
</dbReference>
<name>A0ABY2V3M8_9RHOB</name>
<proteinExistence type="predicted"/>
<keyword evidence="7" id="KW-0274">FAD</keyword>
<dbReference type="EMBL" id="VAUA01000001">
    <property type="protein sequence ID" value="TLP69385.1"/>
    <property type="molecule type" value="Genomic_DNA"/>
</dbReference>
<dbReference type="InterPro" id="IPR013130">
    <property type="entry name" value="Fe3_Rdtase_TM_dom"/>
</dbReference>
<dbReference type="InterPro" id="IPR013112">
    <property type="entry name" value="FAD-bd_8"/>
</dbReference>
<dbReference type="Pfam" id="PF01794">
    <property type="entry name" value="Ferric_reduct"/>
    <property type="match status" value="1"/>
</dbReference>
<evidence type="ECO:0000256" key="4">
    <source>
        <dbReference type="ARBA" id="ARBA00022692"/>
    </source>
</evidence>
<feature type="transmembrane region" description="Helical" evidence="13">
    <location>
        <begin position="55"/>
        <end position="72"/>
    </location>
</feature>
<keyword evidence="16" id="KW-1185">Reference proteome</keyword>
<dbReference type="CDD" id="cd06198">
    <property type="entry name" value="FNR_like_3"/>
    <property type="match status" value="1"/>
</dbReference>
<dbReference type="PANTHER" id="PTHR47354:SF8">
    <property type="entry name" value="1,2-PHENYLACETYL-COA EPOXIDASE, SUBUNIT E"/>
    <property type="match status" value="1"/>
</dbReference>
<evidence type="ECO:0000256" key="13">
    <source>
        <dbReference type="SAM" id="Phobius"/>
    </source>
</evidence>
<dbReference type="Gene3D" id="3.40.50.80">
    <property type="entry name" value="Nucleotide-binding domain of ferredoxin-NADP reductase (FNR) module"/>
    <property type="match status" value="1"/>
</dbReference>
<evidence type="ECO:0000256" key="10">
    <source>
        <dbReference type="ARBA" id="ARBA00023004"/>
    </source>
</evidence>
<evidence type="ECO:0000256" key="3">
    <source>
        <dbReference type="ARBA" id="ARBA00022630"/>
    </source>
</evidence>
<keyword evidence="3" id="KW-0285">Flavoprotein</keyword>
<keyword evidence="10" id="KW-0408">Iron</keyword>
<dbReference type="Pfam" id="PF00175">
    <property type="entry name" value="NAD_binding_1"/>
    <property type="match status" value="1"/>
</dbReference>
<protein>
    <recommendedName>
        <fullName evidence="14">FAD-binding FR-type domain-containing protein</fullName>
    </recommendedName>
</protein>
<dbReference type="PROSITE" id="PS51384">
    <property type="entry name" value="FAD_FR"/>
    <property type="match status" value="1"/>
</dbReference>
<dbReference type="PANTHER" id="PTHR47354">
    <property type="entry name" value="NADH OXIDOREDUCTASE HCR"/>
    <property type="match status" value="1"/>
</dbReference>
<sequence length="406" mass="44902">MAPIVLLFDAAGHLSGSNFLALSAGVCTYSLMSLNLILAARPAVFERHLGGLDKLYWLHKWTGVLALVFVFIHETVGIEVKGRGATSGLSKLAAEAGELVYPLLLALGLISVVKRIPFVKFELPYSLWRWSHRLMGGIFAVAVFHQFFVRLPFSNSALISTYLTWMGLIALACFLFSQAAPLLRRRRYRVTTVTNAPSATIVRMTPEGRPLRHKPGQFALLSFGRKGLREPHPFTISSDAEDDDIEFSIKPSGDFTQRLRETLQPGDRAWLLGGYGRFTGAGKPGHNQIWLAGGIGITPFLALADALTEDDGDEIDLFYCVRTRDEAVGFDRLQAVSRRVPRFRVHLHISAEHGRLNAETLAATADPKGASFWFCGPASLRRALLKGLATLGKAPKSIHFERFEFR</sequence>
<comment type="subcellular location">
    <subcellularLocation>
        <location evidence="2">Membrane</location>
        <topology evidence="2">Multi-pass membrane protein</topology>
    </subcellularLocation>
</comment>
<evidence type="ECO:0000256" key="11">
    <source>
        <dbReference type="ARBA" id="ARBA00023014"/>
    </source>
</evidence>
<evidence type="ECO:0000256" key="1">
    <source>
        <dbReference type="ARBA" id="ARBA00001974"/>
    </source>
</evidence>
<keyword evidence="5" id="KW-0001">2Fe-2S</keyword>
<evidence type="ECO:0000256" key="8">
    <source>
        <dbReference type="ARBA" id="ARBA00022989"/>
    </source>
</evidence>
<dbReference type="Pfam" id="PF08022">
    <property type="entry name" value="FAD_binding_8"/>
    <property type="match status" value="1"/>
</dbReference>
<feature type="transmembrane region" description="Helical" evidence="13">
    <location>
        <begin position="92"/>
        <end position="113"/>
    </location>
</feature>
<dbReference type="InterPro" id="IPR017927">
    <property type="entry name" value="FAD-bd_FR_type"/>
</dbReference>
<evidence type="ECO:0000259" key="14">
    <source>
        <dbReference type="PROSITE" id="PS51384"/>
    </source>
</evidence>
<feature type="transmembrane region" description="Helical" evidence="13">
    <location>
        <begin position="20"/>
        <end position="43"/>
    </location>
</feature>
<organism evidence="15 16">
    <name type="scientific">Parasedimentitalea maritima</name>
    <dbReference type="NCBI Taxonomy" id="2578117"/>
    <lineage>
        <taxon>Bacteria</taxon>
        <taxon>Pseudomonadati</taxon>
        <taxon>Pseudomonadota</taxon>
        <taxon>Alphaproteobacteria</taxon>
        <taxon>Rhodobacterales</taxon>
        <taxon>Paracoccaceae</taxon>
        <taxon>Parasedimentitalea</taxon>
    </lineage>
</organism>
<dbReference type="SUPFAM" id="SSF52343">
    <property type="entry name" value="Ferredoxin reductase-like, C-terminal NADP-linked domain"/>
    <property type="match status" value="1"/>
</dbReference>
<reference evidence="15 16" key="1">
    <citation type="submission" date="2019-05" db="EMBL/GenBank/DDBJ databases">
        <title>Draft genome sequence of Pelagicola sp. DSW4-44.</title>
        <authorList>
            <person name="Oh J."/>
        </authorList>
    </citation>
    <scope>NUCLEOTIDE SEQUENCE [LARGE SCALE GENOMIC DNA]</scope>
    <source>
        <strain evidence="15 16">DSW4-44</strain>
    </source>
</reference>
<dbReference type="SUPFAM" id="SSF63380">
    <property type="entry name" value="Riboflavin synthase domain-like"/>
    <property type="match status" value="1"/>
</dbReference>
<keyword evidence="12 13" id="KW-0472">Membrane</keyword>
<dbReference type="InterPro" id="IPR001433">
    <property type="entry name" value="OxRdtase_FAD/NAD-bd"/>
</dbReference>
<keyword evidence="8 13" id="KW-1133">Transmembrane helix</keyword>
<comment type="cofactor">
    <cofactor evidence="1">
        <name>FAD</name>
        <dbReference type="ChEBI" id="CHEBI:57692"/>
    </cofactor>
</comment>
<evidence type="ECO:0000313" key="16">
    <source>
        <dbReference type="Proteomes" id="UP000305041"/>
    </source>
</evidence>
<dbReference type="Gene3D" id="2.40.30.10">
    <property type="entry name" value="Translation factors"/>
    <property type="match status" value="1"/>
</dbReference>
<evidence type="ECO:0000313" key="15">
    <source>
        <dbReference type="EMBL" id="TLP69385.1"/>
    </source>
</evidence>
<dbReference type="InterPro" id="IPR017938">
    <property type="entry name" value="Riboflavin_synthase-like_b-brl"/>
</dbReference>
<feature type="transmembrane region" description="Helical" evidence="13">
    <location>
        <begin position="134"/>
        <end position="153"/>
    </location>
</feature>
<evidence type="ECO:0000256" key="9">
    <source>
        <dbReference type="ARBA" id="ARBA00023002"/>
    </source>
</evidence>
<accession>A0ABY2V3M8</accession>
<evidence type="ECO:0000256" key="7">
    <source>
        <dbReference type="ARBA" id="ARBA00022827"/>
    </source>
</evidence>
<dbReference type="InterPro" id="IPR039261">
    <property type="entry name" value="FNR_nucleotide-bd"/>
</dbReference>
<keyword evidence="4 13" id="KW-0812">Transmembrane</keyword>
<keyword evidence="9" id="KW-0560">Oxidoreductase</keyword>
<evidence type="ECO:0000256" key="12">
    <source>
        <dbReference type="ARBA" id="ARBA00023136"/>
    </source>
</evidence>
<gene>
    <name evidence="15" type="ORF">FEE96_03645</name>
</gene>